<sequence>MTSENRQIIVESNDPRVTYVGEWTTVQRNSNNEIDPLRFISFPTIQSTKTNSSFSFSFEGSAIFVFGILNGTSNTGIHECIIDGVSFGFSAPASASKPILKSGSLCGGAGIPDGTHELAVNIVSDGVATFYMEYLTYSPSLDVSRENSFIAIDGTDPAINYISGWTGSTGATPYNQTTDPNGLVNVTFVGVQLSWYRYIGAAEPNATVSSGEYSVDGKPFASFQIPTSETAGNQDLFPLLFDTPSLEMGLMSYQFDIRERRGKLL</sequence>
<protein>
    <submittedName>
        <fullName evidence="1">Uncharacterized protein</fullName>
    </submittedName>
</protein>
<name>A0AAV5A2N6_9AGAM</name>
<evidence type="ECO:0000313" key="2">
    <source>
        <dbReference type="Proteomes" id="UP001050691"/>
    </source>
</evidence>
<keyword evidence="2" id="KW-1185">Reference proteome</keyword>
<gene>
    <name evidence="1" type="ORF">Clacol_002088</name>
</gene>
<dbReference type="Gene3D" id="2.60.120.260">
    <property type="entry name" value="Galactose-binding domain-like"/>
    <property type="match status" value="1"/>
</dbReference>
<dbReference type="Proteomes" id="UP001050691">
    <property type="component" value="Unassembled WGS sequence"/>
</dbReference>
<proteinExistence type="predicted"/>
<organism evidence="1 2">
    <name type="scientific">Clathrus columnatus</name>
    <dbReference type="NCBI Taxonomy" id="1419009"/>
    <lineage>
        <taxon>Eukaryota</taxon>
        <taxon>Fungi</taxon>
        <taxon>Dikarya</taxon>
        <taxon>Basidiomycota</taxon>
        <taxon>Agaricomycotina</taxon>
        <taxon>Agaricomycetes</taxon>
        <taxon>Phallomycetidae</taxon>
        <taxon>Phallales</taxon>
        <taxon>Clathraceae</taxon>
        <taxon>Clathrus</taxon>
    </lineage>
</organism>
<dbReference type="EMBL" id="BPWL01000002">
    <property type="protein sequence ID" value="GJJ07882.1"/>
    <property type="molecule type" value="Genomic_DNA"/>
</dbReference>
<dbReference type="AlphaFoldDB" id="A0AAV5A2N6"/>
<comment type="caution">
    <text evidence="1">The sequence shown here is derived from an EMBL/GenBank/DDBJ whole genome shotgun (WGS) entry which is preliminary data.</text>
</comment>
<reference evidence="1" key="1">
    <citation type="submission" date="2021-10" db="EMBL/GenBank/DDBJ databases">
        <title>De novo Genome Assembly of Clathrus columnatus (Basidiomycota, Fungi) Using Illumina and Nanopore Sequence Data.</title>
        <authorList>
            <person name="Ogiso-Tanaka E."/>
            <person name="Itagaki H."/>
            <person name="Hosoya T."/>
            <person name="Hosaka K."/>
        </authorList>
    </citation>
    <scope>NUCLEOTIDE SEQUENCE</scope>
    <source>
        <strain evidence="1">MO-923</strain>
    </source>
</reference>
<evidence type="ECO:0000313" key="1">
    <source>
        <dbReference type="EMBL" id="GJJ07882.1"/>
    </source>
</evidence>
<accession>A0AAV5A2N6</accession>